<dbReference type="InterPro" id="IPR013736">
    <property type="entry name" value="Xaa-Pro_dipept_C"/>
</dbReference>
<comment type="similarity">
    <text evidence="1">Belongs to the ABC transporter superfamily.</text>
</comment>
<gene>
    <name evidence="8" type="ORF">UA74_10710</name>
</gene>
<proteinExistence type="inferred from homology"/>
<dbReference type="SMART" id="SM00382">
    <property type="entry name" value="AAA"/>
    <property type="match status" value="1"/>
</dbReference>
<evidence type="ECO:0000256" key="2">
    <source>
        <dbReference type="ARBA" id="ARBA00022448"/>
    </source>
</evidence>
<dbReference type="Gene3D" id="2.60.120.260">
    <property type="entry name" value="Galactose-binding domain-like"/>
    <property type="match status" value="1"/>
</dbReference>
<dbReference type="InterPro" id="IPR003593">
    <property type="entry name" value="AAA+_ATPase"/>
</dbReference>
<name>A0AAC9LAU5_9PSEU</name>
<keyword evidence="9" id="KW-1185">Reference proteome</keyword>
<dbReference type="GO" id="GO:0016887">
    <property type="term" value="F:ATP hydrolysis activity"/>
    <property type="evidence" value="ECO:0007669"/>
    <property type="project" value="InterPro"/>
</dbReference>
<evidence type="ECO:0000256" key="4">
    <source>
        <dbReference type="ARBA" id="ARBA00022801"/>
    </source>
</evidence>
<accession>A0AAC9LAU5</accession>
<sequence>MPVRPRRTRRPLFAVALVLLISAGFLLWPREDAVPEVGARDLTLELPAGPGDAARVSIDATLYTPERTPAPAILLAHGFGGSKADLAEQARGLTERGFVVLAYSARGFGASTGRIGLNSPDHEVNDARELITWLAGRPQVLSDGPDDPVVGVAGASYGGALALLLAGTDDRVDAIAPMITYNDLTHALLPNSAGDPPAGASTPAAGPDAVPGVFKQSWAAALFSTGFTPAGPPEPADQASADQPDADQAEPAAPASADGPLTCGRFSSAVCEAYTELATTGRPSAETVDLLAARSPSSVTDSIQAPTLLIQGRQDTLFGLEESDATAREITEAGGTVRMIWYDGGHDGESPGPDLLDEVGDWFDFHLADRGSDPGTGFEYALPNTGPNEEAPPQTVTAAAYPGLAEDDGTAWENLRLAGEPTPVLSPPGGQPASVSSLPGLGLGGLPAGGAGGLATDLPGQVATFTSEPLSESVLIAGAPRITLQVSAVPGQPRTGSTVLFVKLYDLGTGDDRRLPGGAVAPIRLGDLRADGSPTEVVVTLPGIVHTLDAGDRVEVAVTTTDQAYRGTTQPGVTLVGLGGDEHLSLPTVAGTPTNIEPPTEPLLGALAVVVLGVAVAVVSAIRRRQTADFDPELADVPLSTEGLGKSYGGGVAVVSDLSIRVDPGQVVGLLGPNGAGKTTTLRMLLGLISPSEGSVRVFGHLIRPGAPVLSRVGSFVEGAGFLPHLSGLDNLRSYWAATGRSEESARLDEALTIAGLGTAVHRRVDAYSQGMRQRLALAQAMLGMPDLLVLDEPANGLDPPQIHRLRTVLADYAATGRTVLVSSHLLSEVEQTCDHLVVMHRGRLVAAGPVSDIVTGDGEVTFVVDDPAAAGLALRTLRGVEEVAADENSVTARLVDTPVSTVVAALVAAGIAVDQVGPRGRLEDAFLQLVGGETAP</sequence>
<dbReference type="InterPro" id="IPR027417">
    <property type="entry name" value="P-loop_NTPase"/>
</dbReference>
<dbReference type="SUPFAM" id="SSF49785">
    <property type="entry name" value="Galactose-binding domain-like"/>
    <property type="match status" value="1"/>
</dbReference>
<dbReference type="AlphaFoldDB" id="A0AAC9LAU5"/>
<evidence type="ECO:0000256" key="1">
    <source>
        <dbReference type="ARBA" id="ARBA00005417"/>
    </source>
</evidence>
<dbReference type="SUPFAM" id="SSF53474">
    <property type="entry name" value="alpha/beta-Hydrolases"/>
    <property type="match status" value="1"/>
</dbReference>
<dbReference type="Pfam" id="PF08530">
    <property type="entry name" value="PepX_C"/>
    <property type="match status" value="1"/>
</dbReference>
<dbReference type="Gene3D" id="3.40.50.1820">
    <property type="entry name" value="alpha/beta hydrolase"/>
    <property type="match status" value="2"/>
</dbReference>
<reference evidence="9" key="1">
    <citation type="submission" date="2016-06" db="EMBL/GenBank/DDBJ databases">
        <title>Complete genome sequence of Actinoalloteichus fjordicus DSM 46855 (=ADI127-17), type strain of the new species Actinoalloteichus fjordicus.</title>
        <authorList>
            <person name="Ruckert C."/>
            <person name="Nouioui I."/>
            <person name="Willmese J."/>
            <person name="van Wezel G."/>
            <person name="Klenk H.-P."/>
            <person name="Kalinowski J."/>
            <person name="Zotchev S.B."/>
        </authorList>
    </citation>
    <scope>NUCLEOTIDE SEQUENCE [LARGE SCALE GENOMIC DNA]</scope>
    <source>
        <strain evidence="9">ADI127-7</strain>
    </source>
</reference>
<dbReference type="InterPro" id="IPR029058">
    <property type="entry name" value="AB_hydrolase_fold"/>
</dbReference>
<evidence type="ECO:0000313" key="9">
    <source>
        <dbReference type="Proteomes" id="UP000185511"/>
    </source>
</evidence>
<dbReference type="SMART" id="SM00939">
    <property type="entry name" value="PepX_C"/>
    <property type="match status" value="1"/>
</dbReference>
<dbReference type="InterPro" id="IPR017871">
    <property type="entry name" value="ABC_transporter-like_CS"/>
</dbReference>
<dbReference type="PROSITE" id="PS50893">
    <property type="entry name" value="ABC_TRANSPORTER_2"/>
    <property type="match status" value="1"/>
</dbReference>
<evidence type="ECO:0000256" key="5">
    <source>
        <dbReference type="ARBA" id="ARBA00022840"/>
    </source>
</evidence>
<dbReference type="Gene3D" id="3.40.50.300">
    <property type="entry name" value="P-loop containing nucleotide triphosphate hydrolases"/>
    <property type="match status" value="1"/>
</dbReference>
<feature type="domain" description="ABC transporter" evidence="7">
    <location>
        <begin position="639"/>
        <end position="867"/>
    </location>
</feature>
<evidence type="ECO:0000256" key="3">
    <source>
        <dbReference type="ARBA" id="ARBA00022741"/>
    </source>
</evidence>
<dbReference type="InterPro" id="IPR008979">
    <property type="entry name" value="Galactose-bd-like_sf"/>
</dbReference>
<dbReference type="RefSeq" id="WP_075740130.1">
    <property type="nucleotide sequence ID" value="NZ_CP016076.1"/>
</dbReference>
<keyword evidence="2" id="KW-0813">Transport</keyword>
<dbReference type="GO" id="GO:0008239">
    <property type="term" value="F:dipeptidyl-peptidase activity"/>
    <property type="evidence" value="ECO:0007669"/>
    <property type="project" value="InterPro"/>
</dbReference>
<dbReference type="InterPro" id="IPR000383">
    <property type="entry name" value="Xaa-Pro-like_dom"/>
</dbReference>
<dbReference type="SUPFAM" id="SSF52540">
    <property type="entry name" value="P-loop containing nucleoside triphosphate hydrolases"/>
    <property type="match status" value="1"/>
</dbReference>
<dbReference type="GO" id="GO:0005524">
    <property type="term" value="F:ATP binding"/>
    <property type="evidence" value="ECO:0007669"/>
    <property type="project" value="UniProtKB-KW"/>
</dbReference>
<evidence type="ECO:0000259" key="7">
    <source>
        <dbReference type="PROSITE" id="PS50893"/>
    </source>
</evidence>
<feature type="compositionally biased region" description="Low complexity" evidence="6">
    <location>
        <begin position="249"/>
        <end position="258"/>
    </location>
</feature>
<dbReference type="Pfam" id="PF00005">
    <property type="entry name" value="ABC_tran"/>
    <property type="match status" value="1"/>
</dbReference>
<dbReference type="PROSITE" id="PS00211">
    <property type="entry name" value="ABC_TRANSPORTER_1"/>
    <property type="match status" value="1"/>
</dbReference>
<keyword evidence="5" id="KW-0067">ATP-binding</keyword>
<dbReference type="KEGG" id="acad:UA74_10710"/>
<dbReference type="Pfam" id="PF02129">
    <property type="entry name" value="Peptidase_S15"/>
    <property type="match status" value="1"/>
</dbReference>
<dbReference type="InterPro" id="IPR003439">
    <property type="entry name" value="ABC_transporter-like_ATP-bd"/>
</dbReference>
<evidence type="ECO:0000313" key="8">
    <source>
        <dbReference type="EMBL" id="APU14202.1"/>
    </source>
</evidence>
<keyword evidence="4" id="KW-0378">Hydrolase</keyword>
<dbReference type="EMBL" id="CP016076">
    <property type="protein sequence ID" value="APU14202.1"/>
    <property type="molecule type" value="Genomic_DNA"/>
</dbReference>
<dbReference type="PANTHER" id="PTHR43335:SF4">
    <property type="entry name" value="ABC TRANSPORTER, ATP-BINDING PROTEIN"/>
    <property type="match status" value="1"/>
</dbReference>
<feature type="region of interest" description="Disordered" evidence="6">
    <location>
        <begin position="225"/>
        <end position="260"/>
    </location>
</feature>
<evidence type="ECO:0000256" key="6">
    <source>
        <dbReference type="SAM" id="MobiDB-lite"/>
    </source>
</evidence>
<keyword evidence="3" id="KW-0547">Nucleotide-binding</keyword>
<protein>
    <submittedName>
        <fullName evidence="8">ABC-type multidrug transport system, ATPase component</fullName>
    </submittedName>
</protein>
<dbReference type="PANTHER" id="PTHR43335">
    <property type="entry name" value="ABC TRANSPORTER, ATP-BINDING PROTEIN"/>
    <property type="match status" value="1"/>
</dbReference>
<dbReference type="Proteomes" id="UP000185511">
    <property type="component" value="Chromosome"/>
</dbReference>
<organism evidence="8 9">
    <name type="scientific">Actinoalloteichus fjordicus</name>
    <dbReference type="NCBI Taxonomy" id="1612552"/>
    <lineage>
        <taxon>Bacteria</taxon>
        <taxon>Bacillati</taxon>
        <taxon>Actinomycetota</taxon>
        <taxon>Actinomycetes</taxon>
        <taxon>Pseudonocardiales</taxon>
        <taxon>Pseudonocardiaceae</taxon>
        <taxon>Actinoalloteichus</taxon>
    </lineage>
</organism>